<evidence type="ECO:0000313" key="3">
    <source>
        <dbReference type="Proteomes" id="UP000199087"/>
    </source>
</evidence>
<organism evidence="2 3">
    <name type="scientific">Neobacillus massiliamazoniensis</name>
    <dbReference type="NCBI Taxonomy" id="1499688"/>
    <lineage>
        <taxon>Bacteria</taxon>
        <taxon>Bacillati</taxon>
        <taxon>Bacillota</taxon>
        <taxon>Bacilli</taxon>
        <taxon>Bacillales</taxon>
        <taxon>Bacillaceae</taxon>
        <taxon>Neobacillus</taxon>
    </lineage>
</organism>
<dbReference type="STRING" id="1499688.BN000_01991"/>
<accession>A0A0U1NVL6</accession>
<keyword evidence="1" id="KW-0472">Membrane</keyword>
<gene>
    <name evidence="2" type="ORF">BN000_01991</name>
</gene>
<dbReference type="InterPro" id="IPR018729">
    <property type="entry name" value="DUF2269_transmembrane"/>
</dbReference>
<evidence type="ECO:0008006" key="4">
    <source>
        <dbReference type="Google" id="ProtNLM"/>
    </source>
</evidence>
<feature type="transmembrane region" description="Helical" evidence="1">
    <location>
        <begin position="77"/>
        <end position="98"/>
    </location>
</feature>
<protein>
    <recommendedName>
        <fullName evidence="4">DUF2269 family protein</fullName>
    </recommendedName>
</protein>
<evidence type="ECO:0000256" key="1">
    <source>
        <dbReference type="SAM" id="Phobius"/>
    </source>
</evidence>
<keyword evidence="3" id="KW-1185">Reference proteome</keyword>
<name>A0A0U1NVL6_9BACI</name>
<dbReference type="Pfam" id="PF10027">
    <property type="entry name" value="DUF2269"/>
    <property type="match status" value="1"/>
</dbReference>
<keyword evidence="1" id="KW-0812">Transmembrane</keyword>
<feature type="transmembrane region" description="Helical" evidence="1">
    <location>
        <begin position="51"/>
        <end position="71"/>
    </location>
</feature>
<proteinExistence type="predicted"/>
<feature type="transmembrane region" description="Helical" evidence="1">
    <location>
        <begin position="6"/>
        <end position="30"/>
    </location>
</feature>
<dbReference type="Proteomes" id="UP000199087">
    <property type="component" value="Unassembled WGS sequence"/>
</dbReference>
<dbReference type="OrthoDB" id="1493393at2"/>
<evidence type="ECO:0000313" key="2">
    <source>
        <dbReference type="EMBL" id="CRK82070.1"/>
    </source>
</evidence>
<reference evidence="3" key="1">
    <citation type="submission" date="2015-05" db="EMBL/GenBank/DDBJ databases">
        <authorList>
            <person name="Urmite Genomes"/>
        </authorList>
    </citation>
    <scope>NUCLEOTIDE SEQUENCE [LARGE SCALE GENOMIC DNA]</scope>
    <source>
        <strain evidence="3">LF1</strain>
    </source>
</reference>
<sequence length="151" mass="17142">MDTFYKIIVFIHIFSAIIGMGPGFILTTVVKSGNNMTELRHSYRLRNTLHIFVMVGGTLLLITGLTMGFLNPSLFRMGWYDTSLVLFLTALAIGPIVLSPRSKPIKALLISHQGDDIPEEYYELSKILFRYENLENAIFIIIITLMILKPF</sequence>
<keyword evidence="1" id="KW-1133">Transmembrane helix</keyword>
<dbReference type="RefSeq" id="WP_090633782.1">
    <property type="nucleotide sequence ID" value="NZ_CVRB01000002.1"/>
</dbReference>
<dbReference type="EMBL" id="CVRB01000002">
    <property type="protein sequence ID" value="CRK82070.1"/>
    <property type="molecule type" value="Genomic_DNA"/>
</dbReference>
<dbReference type="AlphaFoldDB" id="A0A0U1NVL6"/>